<accession>A0A0P4W9Y7</accession>
<dbReference type="GO" id="GO:0006355">
    <property type="term" value="P:regulation of DNA-templated transcription"/>
    <property type="evidence" value="ECO:0007669"/>
    <property type="project" value="InterPro"/>
</dbReference>
<keyword evidence="3" id="KW-0805">Transcription regulation</keyword>
<evidence type="ECO:0000256" key="3">
    <source>
        <dbReference type="ARBA" id="ARBA00023015"/>
    </source>
</evidence>
<dbReference type="InterPro" id="IPR008676">
    <property type="entry name" value="MRG"/>
</dbReference>
<evidence type="ECO:0000313" key="8">
    <source>
        <dbReference type="EMBL" id="JAI60970.1"/>
    </source>
</evidence>
<evidence type="ECO:0000256" key="6">
    <source>
        <dbReference type="SAM" id="MobiDB-lite"/>
    </source>
</evidence>
<dbReference type="InterPro" id="IPR038217">
    <property type="entry name" value="MRG_C_sf"/>
</dbReference>
<comment type="subcellular location">
    <subcellularLocation>
        <location evidence="1">Nucleus</location>
    </subcellularLocation>
</comment>
<dbReference type="AlphaFoldDB" id="A0A0P4W9Y7"/>
<evidence type="ECO:0000256" key="5">
    <source>
        <dbReference type="ARBA" id="ARBA00023242"/>
    </source>
</evidence>
<protein>
    <recommendedName>
        <fullName evidence="7">MRG domain-containing protein</fullName>
    </recommendedName>
</protein>
<dbReference type="EMBL" id="GDRN01087868">
    <property type="protein sequence ID" value="JAI60970.1"/>
    <property type="molecule type" value="Transcribed_RNA"/>
</dbReference>
<evidence type="ECO:0000256" key="1">
    <source>
        <dbReference type="ARBA" id="ARBA00004123"/>
    </source>
</evidence>
<sequence>MNIVQDSKGMGNQTGTTVTEEDERGWPLSEGGSTTGGEDEEDEDEGEAASEDERHFPLVIPDNLRAVLERDYHLINDKNKLLDLPTEKTVLSLLENYVRFFAMRYLARTREKRRTEIKEKDKCFMTLDLCKEVMDGLRVCFDFHIETLLLYAPERRQAERLRTAQPVYSKQEVDGDGPVVVEDRESVDSLCGDKDDLENEMMRAKAELTQKEEEKTKESGGRRMLRSKRPLSGDSCSNTDREKGVSLACESGRSTPTTVTSVGSTAGVSSLGRSTLPYANLQHNQLQDWTLLPDPYRHPPPPVLLYGHIHLLRLFVKLPEILYRMNLSESKKKAISKHLDLFLEYISTHSEELFLESHYINNMDV</sequence>
<feature type="compositionally biased region" description="Low complexity" evidence="6">
    <location>
        <begin position="251"/>
        <end position="265"/>
    </location>
</feature>
<dbReference type="GO" id="GO:0072487">
    <property type="term" value="C:MSL complex"/>
    <property type="evidence" value="ECO:0007669"/>
    <property type="project" value="TreeGrafter"/>
</dbReference>
<feature type="domain" description="MRG" evidence="7">
    <location>
        <begin position="41"/>
        <end position="360"/>
    </location>
</feature>
<evidence type="ECO:0000256" key="4">
    <source>
        <dbReference type="ARBA" id="ARBA00023163"/>
    </source>
</evidence>
<keyword evidence="2" id="KW-0156">Chromatin regulator</keyword>
<dbReference type="PROSITE" id="PS51640">
    <property type="entry name" value="MRG"/>
    <property type="match status" value="1"/>
</dbReference>
<proteinExistence type="predicted"/>
<evidence type="ECO:0000259" key="7">
    <source>
        <dbReference type="Pfam" id="PF05712"/>
    </source>
</evidence>
<feature type="region of interest" description="Disordered" evidence="6">
    <location>
        <begin position="1"/>
        <end position="55"/>
    </location>
</feature>
<dbReference type="PANTHER" id="PTHR10880:SF15">
    <property type="entry name" value="MSL COMPLEX SUBUNIT 3"/>
    <property type="match status" value="1"/>
</dbReference>
<organism evidence="8">
    <name type="scientific">Scylla olivacea</name>
    <name type="common">Orange mud crab</name>
    <name type="synonym">Cancer olivacea</name>
    <dbReference type="NCBI Taxonomy" id="85551"/>
    <lineage>
        <taxon>Eukaryota</taxon>
        <taxon>Metazoa</taxon>
        <taxon>Ecdysozoa</taxon>
        <taxon>Arthropoda</taxon>
        <taxon>Crustacea</taxon>
        <taxon>Multicrustacea</taxon>
        <taxon>Malacostraca</taxon>
        <taxon>Eumalacostraca</taxon>
        <taxon>Eucarida</taxon>
        <taxon>Decapoda</taxon>
        <taxon>Pleocyemata</taxon>
        <taxon>Brachyura</taxon>
        <taxon>Eubrachyura</taxon>
        <taxon>Portunoidea</taxon>
        <taxon>Portunidae</taxon>
        <taxon>Portuninae</taxon>
        <taxon>Scylla</taxon>
    </lineage>
</organism>
<keyword evidence="4" id="KW-0804">Transcription</keyword>
<dbReference type="InterPro" id="IPR026541">
    <property type="entry name" value="MRG_dom"/>
</dbReference>
<dbReference type="Gene3D" id="1.10.274.30">
    <property type="entry name" value="MRG domain"/>
    <property type="match status" value="2"/>
</dbReference>
<dbReference type="GO" id="GO:0005634">
    <property type="term" value="C:nucleus"/>
    <property type="evidence" value="ECO:0007669"/>
    <property type="project" value="UniProtKB-SubCell"/>
</dbReference>
<keyword evidence="5" id="KW-0539">Nucleus</keyword>
<reference evidence="8" key="1">
    <citation type="submission" date="2015-09" db="EMBL/GenBank/DDBJ databases">
        <title>Scylla olivacea transcriptome.</title>
        <authorList>
            <person name="Ikhwanuddin M."/>
        </authorList>
    </citation>
    <scope>NUCLEOTIDE SEQUENCE</scope>
</reference>
<name>A0A0P4W9Y7_SCYOL</name>
<feature type="region of interest" description="Disordered" evidence="6">
    <location>
        <begin position="206"/>
        <end position="265"/>
    </location>
</feature>
<dbReference type="GO" id="GO:0006325">
    <property type="term" value="P:chromatin organization"/>
    <property type="evidence" value="ECO:0007669"/>
    <property type="project" value="UniProtKB-KW"/>
</dbReference>
<dbReference type="PANTHER" id="PTHR10880">
    <property type="entry name" value="MORTALITY FACTOR 4-LIKE PROTEIN"/>
    <property type="match status" value="1"/>
</dbReference>
<feature type="compositionally biased region" description="Basic and acidic residues" evidence="6">
    <location>
        <begin position="206"/>
        <end position="221"/>
    </location>
</feature>
<feature type="compositionally biased region" description="Acidic residues" evidence="6">
    <location>
        <begin position="37"/>
        <end position="50"/>
    </location>
</feature>
<dbReference type="Pfam" id="PF05712">
    <property type="entry name" value="MRG"/>
    <property type="match status" value="1"/>
</dbReference>
<evidence type="ECO:0000256" key="2">
    <source>
        <dbReference type="ARBA" id="ARBA00022853"/>
    </source>
</evidence>
<dbReference type="GO" id="GO:0035267">
    <property type="term" value="C:NuA4 histone acetyltransferase complex"/>
    <property type="evidence" value="ECO:0007669"/>
    <property type="project" value="TreeGrafter"/>
</dbReference>